<feature type="coiled-coil region" evidence="1">
    <location>
        <begin position="266"/>
        <end position="314"/>
    </location>
</feature>
<dbReference type="InterPro" id="IPR020011">
    <property type="entry name" value="FimV_C"/>
</dbReference>
<dbReference type="Gene3D" id="3.10.350.10">
    <property type="entry name" value="LysM domain"/>
    <property type="match status" value="1"/>
</dbReference>
<keyword evidence="3" id="KW-1133">Transmembrane helix</keyword>
<dbReference type="CDD" id="cd00118">
    <property type="entry name" value="LysM"/>
    <property type="match status" value="1"/>
</dbReference>
<evidence type="ECO:0000256" key="2">
    <source>
        <dbReference type="SAM" id="MobiDB-lite"/>
    </source>
</evidence>
<feature type="domain" description="FimV N-terminal" evidence="4">
    <location>
        <begin position="25"/>
        <end position="131"/>
    </location>
</feature>
<feature type="region of interest" description="Disordered" evidence="2">
    <location>
        <begin position="561"/>
        <end position="581"/>
    </location>
</feature>
<feature type="compositionally biased region" description="Polar residues" evidence="2">
    <location>
        <begin position="571"/>
        <end position="581"/>
    </location>
</feature>
<protein>
    <submittedName>
        <fullName evidence="5">Pilus assembly protein FimV</fullName>
    </submittedName>
</protein>
<evidence type="ECO:0000313" key="5">
    <source>
        <dbReference type="EMBL" id="SDJ95127.1"/>
    </source>
</evidence>
<dbReference type="AlphaFoldDB" id="A0A1G8XXD0"/>
<evidence type="ECO:0000313" key="6">
    <source>
        <dbReference type="Proteomes" id="UP000198706"/>
    </source>
</evidence>
<dbReference type="InterPro" id="IPR018392">
    <property type="entry name" value="LysM"/>
</dbReference>
<keyword evidence="3" id="KW-0812">Transmembrane</keyword>
<feature type="region of interest" description="Disordered" evidence="2">
    <location>
        <begin position="231"/>
        <end position="261"/>
    </location>
</feature>
<reference evidence="5 6" key="1">
    <citation type="submission" date="2016-10" db="EMBL/GenBank/DDBJ databases">
        <authorList>
            <person name="de Groot N.N."/>
        </authorList>
    </citation>
    <scope>NUCLEOTIDE SEQUENCE [LARGE SCALE GENOMIC DNA]</scope>
    <source>
        <strain evidence="5 6">JCM 21544</strain>
    </source>
</reference>
<feature type="region of interest" description="Disordered" evidence="2">
    <location>
        <begin position="317"/>
        <end position="347"/>
    </location>
</feature>
<evidence type="ECO:0000259" key="4">
    <source>
        <dbReference type="Pfam" id="PF25800"/>
    </source>
</evidence>
<feature type="compositionally biased region" description="Low complexity" evidence="2">
    <location>
        <begin position="231"/>
        <end position="240"/>
    </location>
</feature>
<sequence length="701" mass="76144">MVRAHRLLLTLASGSALYSGIVPALGLGEISLHSALNQPLDAEIELLDIGDLDASDIHVGLASADDFQRSGVERFVFLNDLRFSPVLRGANSVIRVASTRPVREPYLNFLIEVQRPTGRLLREYTVLLDPPGSAYHAQASQTLAQVRPDRDTVPAIPAPSATQGKRYTVASGDSLWAIARRLQAAGSQASLDELMTGIHALNPQAFSGGDIHRLKAGVTLLLPDTAVEPQVASAEQAAAPVPEPQRAEASAGQPEPAETAQVAALQRRLDEELLASEAEKQRLRDEKAELEARLEQLQRRLNDMDSQLAEVRAGLARPSANAPAEGGEPATPVEQGSEAVSPEVRQEPVAEGSRPFLANGLWASLGGLLLILLGLAWWLLARRRRREEPEETAAEVVSAAAAPEPLEEQSLSNLWRNEPFRPVAARPMVSSDPLEGANLYIAYGRFAEALTVLRAAVNREPTRTDLRYRLLEVLGELGDRAGFASEEAALREQGFSTVKLDQLKARYPLAAAPLDEIPDVLQPVLREAEAEAEPVALESQDDFALNLDDFSLDADWDLDSPFKPAAPKRAQASQPTQPEAVDSNFNSNLQELPELFELTLDPDVLSPFGDTPEAKPFEDDQLSEAFFDAFGDTDAPRETPPVERNLDHLAGSREHLTKLNQALAYIEQGDLGSACAILNEVIIEGDDQERQEARELLAKIA</sequence>
<accession>A0A1G8XXD0</accession>
<dbReference type="NCBIfam" id="TIGR03504">
    <property type="entry name" value="FimV_Cterm"/>
    <property type="match status" value="1"/>
</dbReference>
<keyword evidence="6" id="KW-1185">Reference proteome</keyword>
<dbReference type="Proteomes" id="UP000198706">
    <property type="component" value="Unassembled WGS sequence"/>
</dbReference>
<dbReference type="Pfam" id="PF25800">
    <property type="entry name" value="FimV_N"/>
    <property type="match status" value="1"/>
</dbReference>
<evidence type="ECO:0000256" key="1">
    <source>
        <dbReference type="SAM" id="Coils"/>
    </source>
</evidence>
<dbReference type="EMBL" id="FNFD01000003">
    <property type="protein sequence ID" value="SDJ95127.1"/>
    <property type="molecule type" value="Genomic_DNA"/>
</dbReference>
<proteinExistence type="predicted"/>
<dbReference type="NCBIfam" id="TIGR03505">
    <property type="entry name" value="FimV_core"/>
    <property type="match status" value="1"/>
</dbReference>
<evidence type="ECO:0000256" key="3">
    <source>
        <dbReference type="SAM" id="Phobius"/>
    </source>
</evidence>
<dbReference type="InterPro" id="IPR057840">
    <property type="entry name" value="FimV_N"/>
</dbReference>
<organism evidence="5 6">
    <name type="scientific">Pseudomonas indica</name>
    <dbReference type="NCBI Taxonomy" id="137658"/>
    <lineage>
        <taxon>Bacteria</taxon>
        <taxon>Pseudomonadati</taxon>
        <taxon>Pseudomonadota</taxon>
        <taxon>Gammaproteobacteria</taxon>
        <taxon>Pseudomonadales</taxon>
        <taxon>Pseudomonadaceae</taxon>
        <taxon>Pseudomonas</taxon>
    </lineage>
</organism>
<feature type="transmembrane region" description="Helical" evidence="3">
    <location>
        <begin position="361"/>
        <end position="380"/>
    </location>
</feature>
<dbReference type="InterPro" id="IPR036779">
    <property type="entry name" value="LysM_dom_sf"/>
</dbReference>
<dbReference type="InterPro" id="IPR038440">
    <property type="entry name" value="FimV_C_sf"/>
</dbReference>
<keyword evidence="3" id="KW-0472">Membrane</keyword>
<name>A0A1G8XXD0_9PSED</name>
<dbReference type="InterPro" id="IPR020012">
    <property type="entry name" value="LysM_FimV"/>
</dbReference>
<gene>
    <name evidence="5" type="ORF">SAMN05216186_103318</name>
</gene>
<keyword evidence="1" id="KW-0175">Coiled coil</keyword>
<dbReference type="STRING" id="137658.SAMN05216186_103318"/>
<dbReference type="Gene3D" id="1.20.58.2200">
    <property type="match status" value="1"/>
</dbReference>